<reference evidence="2 3" key="1">
    <citation type="journal article" date="2014" name="BMC Genomics">
        <title>Complete genome sequence of producer of the glycopeptide antibiotic Aculeximycin Kutzneria albida DSM 43870T, a representative of minor genus of Pseudonocardiaceae.</title>
        <authorList>
            <person name="Rebets Y."/>
            <person name="Tokovenko B."/>
            <person name="Lushchyk I."/>
            <person name="Ruckert C."/>
            <person name="Zaburannyi N."/>
            <person name="Bechthold A."/>
            <person name="Kalinowski J."/>
            <person name="Luzhetskyy A."/>
        </authorList>
    </citation>
    <scope>NUCLEOTIDE SEQUENCE [LARGE SCALE GENOMIC DNA]</scope>
    <source>
        <strain evidence="2">DSM 43870</strain>
    </source>
</reference>
<dbReference type="PRINTS" id="PR00081">
    <property type="entry name" value="GDHRDH"/>
</dbReference>
<organism evidence="2 3">
    <name type="scientific">Kutzneria albida DSM 43870</name>
    <dbReference type="NCBI Taxonomy" id="1449976"/>
    <lineage>
        <taxon>Bacteria</taxon>
        <taxon>Bacillati</taxon>
        <taxon>Actinomycetota</taxon>
        <taxon>Actinomycetes</taxon>
        <taxon>Pseudonocardiales</taxon>
        <taxon>Pseudonocardiaceae</taxon>
        <taxon>Kutzneria</taxon>
    </lineage>
</organism>
<dbReference type="InterPro" id="IPR002347">
    <property type="entry name" value="SDR_fam"/>
</dbReference>
<evidence type="ECO:0000313" key="3">
    <source>
        <dbReference type="Proteomes" id="UP000019225"/>
    </source>
</evidence>
<sequence length="249" mass="25694">MYEGRKAVVTGGTHGMGMAMVRALLDSGAQVLLTGHSEANLAAARQSVGDRAHVVRSDVTDLAEVQALGDVVQERFGQVDAVFVNAGHAVLEPVELVSEQSFDRIFAVNAKGAYFTAQRLAPLVRDGGSLVFTTVTDTRAVPGMSVYLGAKAAVRSFAKGFAAELLPRRIRVNSVGPGYIDTPTMGVSGVSAEELAAFAEEGSQVTPLGRIGTAEEVAAAALFLAFQAGFTTGAELTVDGGLASVSAAH</sequence>
<keyword evidence="3" id="KW-1185">Reference proteome</keyword>
<dbReference type="AlphaFoldDB" id="W5VZY4"/>
<protein>
    <submittedName>
        <fullName evidence="2">Short-chain dehydrogenase/reductase SDR</fullName>
    </submittedName>
</protein>
<dbReference type="PANTHER" id="PTHR43975:SF2">
    <property type="entry name" value="EG:BACR7A4.14 PROTEIN-RELATED"/>
    <property type="match status" value="1"/>
</dbReference>
<dbReference type="PATRIC" id="fig|1449976.3.peg.1126"/>
<dbReference type="FunFam" id="3.40.50.720:FF:000084">
    <property type="entry name" value="Short-chain dehydrogenase reductase"/>
    <property type="match status" value="1"/>
</dbReference>
<name>W5VZY4_9PSEU</name>
<accession>W5VZY4</accession>
<keyword evidence="1" id="KW-0560">Oxidoreductase</keyword>
<dbReference type="Proteomes" id="UP000019225">
    <property type="component" value="Chromosome"/>
</dbReference>
<evidence type="ECO:0000256" key="1">
    <source>
        <dbReference type="ARBA" id="ARBA00023002"/>
    </source>
</evidence>
<dbReference type="KEGG" id="kal:KALB_1125"/>
<dbReference type="EMBL" id="CP007155">
    <property type="protein sequence ID" value="AHH94498.1"/>
    <property type="molecule type" value="Genomic_DNA"/>
</dbReference>
<dbReference type="Gene3D" id="3.40.50.720">
    <property type="entry name" value="NAD(P)-binding Rossmann-like Domain"/>
    <property type="match status" value="1"/>
</dbReference>
<dbReference type="PANTHER" id="PTHR43975">
    <property type="entry name" value="ZGC:101858"/>
    <property type="match status" value="1"/>
</dbReference>
<dbReference type="CDD" id="cd05233">
    <property type="entry name" value="SDR_c"/>
    <property type="match status" value="1"/>
</dbReference>
<evidence type="ECO:0000313" key="2">
    <source>
        <dbReference type="EMBL" id="AHH94498.1"/>
    </source>
</evidence>
<dbReference type="SUPFAM" id="SSF51735">
    <property type="entry name" value="NAD(P)-binding Rossmann-fold domains"/>
    <property type="match status" value="1"/>
</dbReference>
<dbReference type="STRING" id="1449976.KALB_1125"/>
<dbReference type="GO" id="GO:0016491">
    <property type="term" value="F:oxidoreductase activity"/>
    <property type="evidence" value="ECO:0007669"/>
    <property type="project" value="UniProtKB-KW"/>
</dbReference>
<gene>
    <name evidence="2" type="ORF">KALB_1125</name>
</gene>
<dbReference type="HOGENOM" id="CLU_010194_1_0_11"/>
<dbReference type="Pfam" id="PF13561">
    <property type="entry name" value="adh_short_C2"/>
    <property type="match status" value="1"/>
</dbReference>
<proteinExistence type="predicted"/>
<dbReference type="InterPro" id="IPR036291">
    <property type="entry name" value="NAD(P)-bd_dom_sf"/>
</dbReference>
<dbReference type="RefSeq" id="WP_201771882.1">
    <property type="nucleotide sequence ID" value="NZ_CP007155.1"/>
</dbReference>
<dbReference type="eggNOG" id="COG1028">
    <property type="taxonomic scope" value="Bacteria"/>
</dbReference>